<dbReference type="RefSeq" id="WP_252995756.1">
    <property type="nucleotide sequence ID" value="NZ_CP099717.1"/>
</dbReference>
<protein>
    <recommendedName>
        <fullName evidence="4">CsbD family protein</fullName>
    </recommendedName>
</protein>
<reference evidence="2" key="1">
    <citation type="submission" date="2022-06" db="EMBL/GenBank/DDBJ databases">
        <title>Complete Genome of Aeromonas sp. Strain SOD01 Isolated from an Urban Freshwater Stream.</title>
        <authorList>
            <person name="Williams L.E."/>
            <person name="Brysgel T."/>
            <person name="Capestro E.M."/>
            <person name="Foltz G.V."/>
            <person name="Gardner A.E."/>
            <person name="Ingrassia J."/>
            <person name="Peterson E."/>
            <person name="Arruda J."/>
            <person name="Flaherty I."/>
            <person name="Hunt M."/>
            <person name="Pappas G."/>
            <person name="Ramsaran S."/>
            <person name="Rocha M."/>
        </authorList>
    </citation>
    <scope>NUCLEOTIDE SEQUENCE</scope>
    <source>
        <strain evidence="2">SOD01</strain>
    </source>
</reference>
<gene>
    <name evidence="2" type="ORF">NHF51_04865</name>
</gene>
<organism evidence="2 3">
    <name type="scientific">Aeromonas encheleia</name>
    <dbReference type="NCBI Taxonomy" id="73010"/>
    <lineage>
        <taxon>Bacteria</taxon>
        <taxon>Pseudomonadati</taxon>
        <taxon>Pseudomonadota</taxon>
        <taxon>Gammaproteobacteria</taxon>
        <taxon>Aeromonadales</taxon>
        <taxon>Aeromonadaceae</taxon>
        <taxon>Aeromonas</taxon>
    </lineage>
</organism>
<dbReference type="Proteomes" id="UP001056890">
    <property type="component" value="Chromosome"/>
</dbReference>
<dbReference type="EMBL" id="CP099717">
    <property type="protein sequence ID" value="USV58491.1"/>
    <property type="molecule type" value="Genomic_DNA"/>
</dbReference>
<name>A0AAE9SDJ0_9GAMM</name>
<keyword evidence="3" id="KW-1185">Reference proteome</keyword>
<evidence type="ECO:0000256" key="1">
    <source>
        <dbReference type="SAM" id="MobiDB-lite"/>
    </source>
</evidence>
<evidence type="ECO:0000313" key="3">
    <source>
        <dbReference type="Proteomes" id="UP001056890"/>
    </source>
</evidence>
<proteinExistence type="predicted"/>
<evidence type="ECO:0000313" key="2">
    <source>
        <dbReference type="EMBL" id="USV58491.1"/>
    </source>
</evidence>
<evidence type="ECO:0008006" key="4">
    <source>
        <dbReference type="Google" id="ProtNLM"/>
    </source>
</evidence>
<sequence length="52" mass="5726">MNKDQLKGRTEETKGKGKDDKESKGAIPASAGKRQAAPDDRNEERKDARKGK</sequence>
<feature type="compositionally biased region" description="Basic and acidic residues" evidence="1">
    <location>
        <begin position="36"/>
        <end position="47"/>
    </location>
</feature>
<feature type="region of interest" description="Disordered" evidence="1">
    <location>
        <begin position="1"/>
        <end position="52"/>
    </location>
</feature>
<accession>A0AAE9SDJ0</accession>
<feature type="compositionally biased region" description="Basic and acidic residues" evidence="1">
    <location>
        <begin position="1"/>
        <end position="24"/>
    </location>
</feature>
<dbReference type="AlphaFoldDB" id="A0AAE9SDJ0"/>